<dbReference type="Proteomes" id="UP000466431">
    <property type="component" value="Chromosome"/>
</dbReference>
<reference evidence="1 2" key="1">
    <citation type="journal article" date="2019" name="Emerg. Microbes Infect.">
        <title>Comprehensive subspecies identification of 175 nontuberculous mycobacteria species based on 7547 genomic profiles.</title>
        <authorList>
            <person name="Matsumoto Y."/>
            <person name="Kinjo T."/>
            <person name="Motooka D."/>
            <person name="Nabeya D."/>
            <person name="Jung N."/>
            <person name="Uechi K."/>
            <person name="Horii T."/>
            <person name="Iida T."/>
            <person name="Fujita J."/>
            <person name="Nakamura S."/>
        </authorList>
    </citation>
    <scope>NUCLEOTIDE SEQUENCE [LARGE SCALE GENOMIC DNA]</scope>
    <source>
        <strain evidence="1 2">JCM 18439</strain>
    </source>
</reference>
<gene>
    <name evidence="1" type="ORF">MCEL_00530</name>
</gene>
<dbReference type="AlphaFoldDB" id="A0A7I7RB44"/>
<evidence type="ECO:0000313" key="2">
    <source>
        <dbReference type="Proteomes" id="UP000466431"/>
    </source>
</evidence>
<proteinExistence type="predicted"/>
<accession>A0A7I7RB44</accession>
<dbReference type="KEGG" id="mcee:MCEL_00530"/>
<evidence type="ECO:0000313" key="1">
    <source>
        <dbReference type="EMBL" id="BBY41758.1"/>
    </source>
</evidence>
<protein>
    <submittedName>
        <fullName evidence="1">Uncharacterized protein</fullName>
    </submittedName>
</protein>
<name>A0A7I7RB44_MYCCF</name>
<keyword evidence="2" id="KW-1185">Reference proteome</keyword>
<dbReference type="EMBL" id="AP022591">
    <property type="protein sequence ID" value="BBY41758.1"/>
    <property type="molecule type" value="Genomic_DNA"/>
</dbReference>
<organism evidence="1 2">
    <name type="scientific">Mycolicibacterium celeriflavum</name>
    <name type="common">Mycobacterium celeriflavum</name>
    <dbReference type="NCBI Taxonomy" id="1249101"/>
    <lineage>
        <taxon>Bacteria</taxon>
        <taxon>Bacillati</taxon>
        <taxon>Actinomycetota</taxon>
        <taxon>Actinomycetes</taxon>
        <taxon>Mycobacteriales</taxon>
        <taxon>Mycobacteriaceae</taxon>
        <taxon>Mycolicibacterium</taxon>
    </lineage>
</organism>
<sequence>MRAVVLRDGKLDVRETADPEPGPGEADGRLALVVHHGAS</sequence>